<keyword evidence="6" id="KW-0732">Signal</keyword>
<feature type="chain" id="PRO_5003608709" description="TM2 domain-containing protein" evidence="6">
    <location>
        <begin position="22"/>
        <end position="403"/>
    </location>
</feature>
<dbReference type="Proteomes" id="UP000003571">
    <property type="component" value="Unassembled WGS sequence"/>
</dbReference>
<feature type="transmembrane region" description="Helical" evidence="5">
    <location>
        <begin position="215"/>
        <end position="236"/>
    </location>
</feature>
<feature type="domain" description="TM2" evidence="7">
    <location>
        <begin position="187"/>
        <end position="232"/>
    </location>
</feature>
<evidence type="ECO:0000256" key="3">
    <source>
        <dbReference type="ARBA" id="ARBA00022989"/>
    </source>
</evidence>
<accession>H7EJ36</accession>
<evidence type="ECO:0000259" key="7">
    <source>
        <dbReference type="Pfam" id="PF05154"/>
    </source>
</evidence>
<organism evidence="8 9">
    <name type="scientific">Treponema saccharophilum DSM 2985</name>
    <dbReference type="NCBI Taxonomy" id="907348"/>
    <lineage>
        <taxon>Bacteria</taxon>
        <taxon>Pseudomonadati</taxon>
        <taxon>Spirochaetota</taxon>
        <taxon>Spirochaetia</taxon>
        <taxon>Spirochaetales</taxon>
        <taxon>Treponemataceae</taxon>
        <taxon>Treponema</taxon>
    </lineage>
</organism>
<dbReference type="GO" id="GO:0016020">
    <property type="term" value="C:membrane"/>
    <property type="evidence" value="ECO:0007669"/>
    <property type="project" value="UniProtKB-SubCell"/>
</dbReference>
<dbReference type="RefSeq" id="WP_002703157.1">
    <property type="nucleotide sequence ID" value="NZ_AGRW01000040.1"/>
</dbReference>
<sequence length="403" mass="45693">MRKQFFGIFSLLLLISAELFSQNKKDFVPYNVVVTQGNYRTVAVSKENRTREKLLLLGNELEEQNKNTYQIYILVFDDEKAAKLYSKIDNLSASEHNFYAEHYIATYWKSPSARHDFTIMLDGMNGSIEKIDYKDSIKTNDSESSETKYEATATDDTIGKMVSTIFFLWIVGLIVVLCLWKKFRYKVWFEFFVALFLGFFGVQKFREKKIGLGVLYIFTAGCFYIGWFIDVIRYFIAAIRNKPILPVETTYTPKQELITFDDVSELPVVQPLGLILQGSEVCHFSENANYVEIKNVVVGRRTSGGGRSTRIFGIRVSAGSAYSQSVRDNIAIKTPGTFSITSQRVVFSGMKGAFNKKLSDITALTGYDDGIGFQFNDKHFVIQMENAPLAQAVLSLLLSASQN</sequence>
<evidence type="ECO:0000256" key="2">
    <source>
        <dbReference type="ARBA" id="ARBA00022692"/>
    </source>
</evidence>
<evidence type="ECO:0000313" key="8">
    <source>
        <dbReference type="EMBL" id="EIC02350.1"/>
    </source>
</evidence>
<reference evidence="8 9" key="1">
    <citation type="submission" date="2011-09" db="EMBL/GenBank/DDBJ databases">
        <title>The draft genome of Treponema saccharophilum DSM 2985.</title>
        <authorList>
            <consortium name="US DOE Joint Genome Institute (JGI-PGF)"/>
            <person name="Lucas S."/>
            <person name="Copeland A."/>
            <person name="Lapidus A."/>
            <person name="Glavina del Rio T."/>
            <person name="Dalin E."/>
            <person name="Tice H."/>
            <person name="Bruce D."/>
            <person name="Goodwin L."/>
            <person name="Pitluck S."/>
            <person name="Peters L."/>
            <person name="Kyrpides N."/>
            <person name="Mavromatis K."/>
            <person name="Ivanova N."/>
            <person name="Markowitz V."/>
            <person name="Cheng J.-F."/>
            <person name="Hugenholtz P."/>
            <person name="Woyke T."/>
            <person name="Wu D."/>
            <person name="Gronow S."/>
            <person name="Wellnitz S."/>
            <person name="Brambilla E."/>
            <person name="Klenk H.-P."/>
            <person name="Eisen J.A."/>
        </authorList>
    </citation>
    <scope>NUCLEOTIDE SEQUENCE [LARGE SCALE GENOMIC DNA]</scope>
    <source>
        <strain evidence="8 9">DSM 2985</strain>
    </source>
</reference>
<keyword evidence="9" id="KW-1185">Reference proteome</keyword>
<name>H7EJ36_9SPIR</name>
<dbReference type="EMBL" id="AGRW01000040">
    <property type="protein sequence ID" value="EIC02350.1"/>
    <property type="molecule type" value="Genomic_DNA"/>
</dbReference>
<evidence type="ECO:0000256" key="6">
    <source>
        <dbReference type="SAM" id="SignalP"/>
    </source>
</evidence>
<evidence type="ECO:0000256" key="5">
    <source>
        <dbReference type="SAM" id="Phobius"/>
    </source>
</evidence>
<feature type="transmembrane region" description="Helical" evidence="5">
    <location>
        <begin position="161"/>
        <end position="180"/>
    </location>
</feature>
<protein>
    <recommendedName>
        <fullName evidence="7">TM2 domain-containing protein</fullName>
    </recommendedName>
</protein>
<evidence type="ECO:0000313" key="9">
    <source>
        <dbReference type="Proteomes" id="UP000003571"/>
    </source>
</evidence>
<keyword evidence="3 5" id="KW-1133">Transmembrane helix</keyword>
<proteinExistence type="predicted"/>
<keyword evidence="2 5" id="KW-0812">Transmembrane</keyword>
<evidence type="ECO:0000256" key="4">
    <source>
        <dbReference type="ARBA" id="ARBA00023136"/>
    </source>
</evidence>
<dbReference type="Pfam" id="PF05154">
    <property type="entry name" value="TM2"/>
    <property type="match status" value="1"/>
</dbReference>
<gene>
    <name evidence="8" type="ORF">TresaDRAFT_1797</name>
</gene>
<evidence type="ECO:0000256" key="1">
    <source>
        <dbReference type="ARBA" id="ARBA00004141"/>
    </source>
</evidence>
<feature type="transmembrane region" description="Helical" evidence="5">
    <location>
        <begin position="187"/>
        <end position="203"/>
    </location>
</feature>
<dbReference type="STRING" id="907348.TresaDRAFT_1797"/>
<dbReference type="PATRIC" id="fig|907348.3.peg.850"/>
<dbReference type="AlphaFoldDB" id="H7EJ36"/>
<comment type="subcellular location">
    <subcellularLocation>
        <location evidence="1">Membrane</location>
        <topology evidence="1">Multi-pass membrane protein</topology>
    </subcellularLocation>
</comment>
<comment type="caution">
    <text evidence="8">The sequence shown here is derived from an EMBL/GenBank/DDBJ whole genome shotgun (WGS) entry which is preliminary data.</text>
</comment>
<feature type="signal peptide" evidence="6">
    <location>
        <begin position="1"/>
        <end position="21"/>
    </location>
</feature>
<dbReference type="InterPro" id="IPR007829">
    <property type="entry name" value="TM2"/>
</dbReference>
<keyword evidence="4 5" id="KW-0472">Membrane</keyword>